<dbReference type="PANTHER" id="PTHR10361">
    <property type="entry name" value="SODIUM-BILE ACID COTRANSPORTER"/>
    <property type="match status" value="1"/>
</dbReference>
<sequence length="178" mass="18875">MFSLGLGLRKQDFFRVLKYPKAFSTGIINQLVLLPLIAFGIIKVFGFSSDIAVGIMILSFCPGGVTSNVLTKIGRGNTPLSISLTAVVSLASIITVPILVALSVGHFVCVDAAEVNVTRLGISMFLITAVPVFLGMLLTAFKPLAVEKISNGVSRMAIVLFVIIIVAALAKNWGVFYG</sequence>
<dbReference type="InterPro" id="IPR038770">
    <property type="entry name" value="Na+/solute_symporter_sf"/>
</dbReference>
<dbReference type="InterPro" id="IPR002657">
    <property type="entry name" value="BilAc:Na_symport/Acr3"/>
</dbReference>
<dbReference type="Gene3D" id="1.20.1530.20">
    <property type="match status" value="1"/>
</dbReference>
<dbReference type="Pfam" id="PF01758">
    <property type="entry name" value="SBF"/>
    <property type="match status" value="1"/>
</dbReference>
<reference evidence="6" key="1">
    <citation type="submission" date="2018-05" db="EMBL/GenBank/DDBJ databases">
        <authorList>
            <person name="Lanie J.A."/>
            <person name="Ng W.-L."/>
            <person name="Kazmierczak K.M."/>
            <person name="Andrzejewski T.M."/>
            <person name="Davidsen T.M."/>
            <person name="Wayne K.J."/>
            <person name="Tettelin H."/>
            <person name="Glass J.I."/>
            <person name="Rusch D."/>
            <person name="Podicherti R."/>
            <person name="Tsui H.-C.T."/>
            <person name="Winkler M.E."/>
        </authorList>
    </citation>
    <scope>NUCLEOTIDE SEQUENCE</scope>
</reference>
<feature type="transmembrane region" description="Helical" evidence="5">
    <location>
        <begin position="21"/>
        <end position="45"/>
    </location>
</feature>
<organism evidence="6">
    <name type="scientific">marine metagenome</name>
    <dbReference type="NCBI Taxonomy" id="408172"/>
    <lineage>
        <taxon>unclassified sequences</taxon>
        <taxon>metagenomes</taxon>
        <taxon>ecological metagenomes</taxon>
    </lineage>
</organism>
<dbReference type="InterPro" id="IPR004710">
    <property type="entry name" value="Bilac:Na_transpt"/>
</dbReference>
<keyword evidence="3 5" id="KW-1133">Transmembrane helix</keyword>
<keyword evidence="2 5" id="KW-0812">Transmembrane</keyword>
<evidence type="ECO:0000256" key="1">
    <source>
        <dbReference type="ARBA" id="ARBA00004141"/>
    </source>
</evidence>
<feature type="transmembrane region" description="Helical" evidence="5">
    <location>
        <begin position="82"/>
        <end position="108"/>
    </location>
</feature>
<feature type="transmembrane region" description="Helical" evidence="5">
    <location>
        <begin position="51"/>
        <end position="70"/>
    </location>
</feature>
<dbReference type="AlphaFoldDB" id="A0A383BKM5"/>
<dbReference type="GO" id="GO:0016020">
    <property type="term" value="C:membrane"/>
    <property type="evidence" value="ECO:0007669"/>
    <property type="project" value="UniProtKB-SubCell"/>
</dbReference>
<feature type="transmembrane region" description="Helical" evidence="5">
    <location>
        <begin position="153"/>
        <end position="170"/>
    </location>
</feature>
<gene>
    <name evidence="6" type="ORF">METZ01_LOCUS473235</name>
</gene>
<accession>A0A383BKM5</accession>
<evidence type="ECO:0008006" key="7">
    <source>
        <dbReference type="Google" id="ProtNLM"/>
    </source>
</evidence>
<feature type="non-terminal residue" evidence="6">
    <location>
        <position position="178"/>
    </location>
</feature>
<dbReference type="EMBL" id="UINC01201168">
    <property type="protein sequence ID" value="SVE20381.1"/>
    <property type="molecule type" value="Genomic_DNA"/>
</dbReference>
<name>A0A383BKM5_9ZZZZ</name>
<evidence type="ECO:0000313" key="6">
    <source>
        <dbReference type="EMBL" id="SVE20381.1"/>
    </source>
</evidence>
<keyword evidence="4 5" id="KW-0472">Membrane</keyword>
<evidence type="ECO:0000256" key="4">
    <source>
        <dbReference type="ARBA" id="ARBA00023136"/>
    </source>
</evidence>
<proteinExistence type="predicted"/>
<dbReference type="PANTHER" id="PTHR10361:SF24">
    <property type="entry name" value="P3 PROTEIN"/>
    <property type="match status" value="1"/>
</dbReference>
<comment type="subcellular location">
    <subcellularLocation>
        <location evidence="1">Membrane</location>
        <topology evidence="1">Multi-pass membrane protein</topology>
    </subcellularLocation>
</comment>
<evidence type="ECO:0000256" key="3">
    <source>
        <dbReference type="ARBA" id="ARBA00022989"/>
    </source>
</evidence>
<feature type="transmembrane region" description="Helical" evidence="5">
    <location>
        <begin position="120"/>
        <end position="141"/>
    </location>
</feature>
<evidence type="ECO:0000256" key="5">
    <source>
        <dbReference type="SAM" id="Phobius"/>
    </source>
</evidence>
<evidence type="ECO:0000256" key="2">
    <source>
        <dbReference type="ARBA" id="ARBA00022692"/>
    </source>
</evidence>
<protein>
    <recommendedName>
        <fullName evidence="7">Sodium bile acid symporter family protein</fullName>
    </recommendedName>
</protein>